<protein>
    <submittedName>
        <fullName evidence="1">Uncharacterized protein</fullName>
    </submittedName>
</protein>
<dbReference type="EMBL" id="UOET01000167">
    <property type="protein sequence ID" value="VAW27866.1"/>
    <property type="molecule type" value="Genomic_DNA"/>
</dbReference>
<gene>
    <name evidence="1" type="ORF">MNBD_BACTEROID07-198</name>
</gene>
<accession>A0A3B0V7G4</accession>
<organism evidence="1">
    <name type="scientific">hydrothermal vent metagenome</name>
    <dbReference type="NCBI Taxonomy" id="652676"/>
    <lineage>
        <taxon>unclassified sequences</taxon>
        <taxon>metagenomes</taxon>
        <taxon>ecological metagenomes</taxon>
    </lineage>
</organism>
<reference evidence="1" key="1">
    <citation type="submission" date="2018-06" db="EMBL/GenBank/DDBJ databases">
        <authorList>
            <person name="Zhirakovskaya E."/>
        </authorList>
    </citation>
    <scope>NUCLEOTIDE SEQUENCE</scope>
</reference>
<sequence length="32" mass="3686">MNLQAGQKIYVAPFQGITSRVFREVFTRHFSG</sequence>
<dbReference type="AlphaFoldDB" id="A0A3B0V7G4"/>
<name>A0A3B0V7G4_9ZZZZ</name>
<feature type="non-terminal residue" evidence="1">
    <location>
        <position position="32"/>
    </location>
</feature>
<proteinExistence type="predicted"/>
<evidence type="ECO:0000313" key="1">
    <source>
        <dbReference type="EMBL" id="VAW27866.1"/>
    </source>
</evidence>